<evidence type="ECO:0000256" key="2">
    <source>
        <dbReference type="SAM" id="SignalP"/>
    </source>
</evidence>
<dbReference type="PANTHER" id="PTHR42852">
    <property type="entry name" value="THIOL:DISULFIDE INTERCHANGE PROTEIN DSBE"/>
    <property type="match status" value="1"/>
</dbReference>
<dbReference type="InterPro" id="IPR013766">
    <property type="entry name" value="Thioredoxin_domain"/>
</dbReference>
<dbReference type="GO" id="GO:0016209">
    <property type="term" value="F:antioxidant activity"/>
    <property type="evidence" value="ECO:0007669"/>
    <property type="project" value="InterPro"/>
</dbReference>
<dbReference type="CDD" id="cd02966">
    <property type="entry name" value="TlpA_like_family"/>
    <property type="match status" value="1"/>
</dbReference>
<dbReference type="Pfam" id="PF00578">
    <property type="entry name" value="AhpC-TSA"/>
    <property type="match status" value="1"/>
</dbReference>
<feature type="domain" description="Thioredoxin" evidence="3">
    <location>
        <begin position="17"/>
        <end position="185"/>
    </location>
</feature>
<evidence type="ECO:0000313" key="4">
    <source>
        <dbReference type="EMBL" id="ATG48039.1"/>
    </source>
</evidence>
<dbReference type="OrthoDB" id="9799347at2"/>
<evidence type="ECO:0000256" key="1">
    <source>
        <dbReference type="ARBA" id="ARBA00023284"/>
    </source>
</evidence>
<dbReference type="Gene3D" id="3.40.30.10">
    <property type="entry name" value="Glutaredoxin"/>
    <property type="match status" value="1"/>
</dbReference>
<proteinExistence type="predicted"/>
<dbReference type="PANTHER" id="PTHR42852:SF18">
    <property type="entry name" value="CHROMOSOME UNDETERMINED SCAFFOLD_47, WHOLE GENOME SHOTGUN SEQUENCE"/>
    <property type="match status" value="1"/>
</dbReference>
<dbReference type="InterPro" id="IPR000866">
    <property type="entry name" value="AhpC/TSA"/>
</dbReference>
<dbReference type="EMBL" id="CP022196">
    <property type="protein sequence ID" value="ATG48039.1"/>
    <property type="molecule type" value="Genomic_DNA"/>
</dbReference>
<dbReference type="RefSeq" id="WP_096805923.1">
    <property type="nucleotide sequence ID" value="NZ_CP022196.1"/>
</dbReference>
<reference evidence="4 5" key="1">
    <citation type="submission" date="2017-06" db="EMBL/GenBank/DDBJ databases">
        <title>Celeribacter sp. TSPH2 complete genome sequence.</title>
        <authorList>
            <person name="Woo J.-H."/>
            <person name="Kim H.-S."/>
        </authorList>
    </citation>
    <scope>NUCLEOTIDE SEQUENCE [LARGE SCALE GENOMIC DNA]</scope>
    <source>
        <strain evidence="4 5">TSPH2</strain>
    </source>
</reference>
<sequence length="204" mass="21479">MLKKLIAATLYTALSLGAIPASATDLSAAAALREGSLQKLGFHDAAKDVSPLPFTAADGVKETLADYRGKLVLLNFWATWCAPCRKEMPALDQLAAAYGDQGLVVLPVATGHNPLPAIRSFYEKAGIQSLPLRMDGKGAMARDMGVLGLPVSILISPEGKEIARMTGDAEWFSPSAQSIVAELLTSYALSATVPPSQNDSAENH</sequence>
<protein>
    <submittedName>
        <fullName evidence="4">Redoxin</fullName>
    </submittedName>
</protein>
<dbReference type="STRING" id="1758178.GCA_001550095_03771"/>
<dbReference type="PROSITE" id="PS00194">
    <property type="entry name" value="THIOREDOXIN_1"/>
    <property type="match status" value="1"/>
</dbReference>
<keyword evidence="2" id="KW-0732">Signal</keyword>
<organism evidence="4 5">
    <name type="scientific">Celeribacter ethanolicus</name>
    <dbReference type="NCBI Taxonomy" id="1758178"/>
    <lineage>
        <taxon>Bacteria</taxon>
        <taxon>Pseudomonadati</taxon>
        <taxon>Pseudomonadota</taxon>
        <taxon>Alphaproteobacteria</taxon>
        <taxon>Rhodobacterales</taxon>
        <taxon>Roseobacteraceae</taxon>
        <taxon>Celeribacter</taxon>
    </lineage>
</organism>
<dbReference type="GO" id="GO:0015036">
    <property type="term" value="F:disulfide oxidoreductase activity"/>
    <property type="evidence" value="ECO:0007669"/>
    <property type="project" value="UniProtKB-ARBA"/>
</dbReference>
<dbReference type="SUPFAM" id="SSF52833">
    <property type="entry name" value="Thioredoxin-like"/>
    <property type="match status" value="1"/>
</dbReference>
<dbReference type="InterPro" id="IPR036249">
    <property type="entry name" value="Thioredoxin-like_sf"/>
</dbReference>
<feature type="chain" id="PRO_5012629302" evidence="2">
    <location>
        <begin position="24"/>
        <end position="204"/>
    </location>
</feature>
<dbReference type="KEGG" id="ceh:CEW89_10975"/>
<evidence type="ECO:0000259" key="3">
    <source>
        <dbReference type="PROSITE" id="PS51352"/>
    </source>
</evidence>
<evidence type="ECO:0000313" key="5">
    <source>
        <dbReference type="Proteomes" id="UP000217935"/>
    </source>
</evidence>
<gene>
    <name evidence="4" type="ORF">CEW89_10975</name>
</gene>
<feature type="signal peptide" evidence="2">
    <location>
        <begin position="1"/>
        <end position="23"/>
    </location>
</feature>
<dbReference type="PROSITE" id="PS51352">
    <property type="entry name" value="THIOREDOXIN_2"/>
    <property type="match status" value="1"/>
</dbReference>
<keyword evidence="5" id="KW-1185">Reference proteome</keyword>
<dbReference type="Proteomes" id="UP000217935">
    <property type="component" value="Chromosome"/>
</dbReference>
<dbReference type="InterPro" id="IPR017937">
    <property type="entry name" value="Thioredoxin_CS"/>
</dbReference>
<name>A0A291GCB6_9RHOB</name>
<accession>A0A291GCB6</accession>
<dbReference type="AlphaFoldDB" id="A0A291GCB6"/>
<dbReference type="InterPro" id="IPR050553">
    <property type="entry name" value="Thioredoxin_ResA/DsbE_sf"/>
</dbReference>
<keyword evidence="1" id="KW-0676">Redox-active center</keyword>